<dbReference type="InterPro" id="IPR029058">
    <property type="entry name" value="AB_hydrolase_fold"/>
</dbReference>
<reference evidence="2" key="1">
    <citation type="journal article" date="2014" name="Front. Microbiol.">
        <title>High frequency of phylogenetically diverse reductive dehalogenase-homologous genes in deep subseafloor sedimentary metagenomes.</title>
        <authorList>
            <person name="Kawai M."/>
            <person name="Futagami T."/>
            <person name="Toyoda A."/>
            <person name="Takaki Y."/>
            <person name="Nishi S."/>
            <person name="Hori S."/>
            <person name="Arai W."/>
            <person name="Tsubouchi T."/>
            <person name="Morono Y."/>
            <person name="Uchiyama I."/>
            <person name="Ito T."/>
            <person name="Fujiyama A."/>
            <person name="Inagaki F."/>
            <person name="Takami H."/>
        </authorList>
    </citation>
    <scope>NUCLEOTIDE SEQUENCE</scope>
    <source>
        <strain evidence="2">Expedition CK06-06</strain>
    </source>
</reference>
<feature type="domain" description="Xaa-Pro dipeptidyl-peptidase-like" evidence="1">
    <location>
        <begin position="28"/>
        <end position="117"/>
    </location>
</feature>
<dbReference type="AlphaFoldDB" id="X0TVM3"/>
<gene>
    <name evidence="2" type="ORF">S01H1_08922</name>
</gene>
<dbReference type="EMBL" id="BARS01004564">
    <property type="protein sequence ID" value="GAF80170.1"/>
    <property type="molecule type" value="Genomic_DNA"/>
</dbReference>
<evidence type="ECO:0000313" key="2">
    <source>
        <dbReference type="EMBL" id="GAF80170.1"/>
    </source>
</evidence>
<protein>
    <recommendedName>
        <fullName evidence="1">Xaa-Pro dipeptidyl-peptidase-like domain-containing protein</fullName>
    </recommendedName>
</protein>
<comment type="caution">
    <text evidence="2">The sequence shown here is derived from an EMBL/GenBank/DDBJ whole genome shotgun (WGS) entry which is preliminary data.</text>
</comment>
<accession>X0TVM3</accession>
<name>X0TVM3_9ZZZZ</name>
<dbReference type="GO" id="GO:0016787">
    <property type="term" value="F:hydrolase activity"/>
    <property type="evidence" value="ECO:0007669"/>
    <property type="project" value="InterPro"/>
</dbReference>
<dbReference type="Gene3D" id="3.40.50.1820">
    <property type="entry name" value="alpha/beta hydrolase"/>
    <property type="match status" value="1"/>
</dbReference>
<dbReference type="InterPro" id="IPR000383">
    <property type="entry name" value="Xaa-Pro-like_dom"/>
</dbReference>
<dbReference type="NCBIfam" id="TIGR00976">
    <property type="entry name" value="CocE_NonD"/>
    <property type="match status" value="1"/>
</dbReference>
<evidence type="ECO:0000259" key="1">
    <source>
        <dbReference type="Pfam" id="PF02129"/>
    </source>
</evidence>
<dbReference type="InterPro" id="IPR005674">
    <property type="entry name" value="CocE/Ser_esterase"/>
</dbReference>
<sequence>MGKDYPTVRPPLPRGVKLDENVYVPMRDGVKIAVDVFRPEAEGHYPAILSMSPYIKEIQHQPPELSHDIEAGATDFYVPKGYIHVIAQIRGTGFSQGKYDFLDIKQQQDGYDLVEWI</sequence>
<dbReference type="SUPFAM" id="SSF53474">
    <property type="entry name" value="alpha/beta-Hydrolases"/>
    <property type="match status" value="1"/>
</dbReference>
<organism evidence="2">
    <name type="scientific">marine sediment metagenome</name>
    <dbReference type="NCBI Taxonomy" id="412755"/>
    <lineage>
        <taxon>unclassified sequences</taxon>
        <taxon>metagenomes</taxon>
        <taxon>ecological metagenomes</taxon>
    </lineage>
</organism>
<feature type="non-terminal residue" evidence="2">
    <location>
        <position position="117"/>
    </location>
</feature>
<proteinExistence type="predicted"/>
<dbReference type="Pfam" id="PF02129">
    <property type="entry name" value="Peptidase_S15"/>
    <property type="match status" value="1"/>
</dbReference>